<protein>
    <submittedName>
        <fullName evidence="2">DUF1330 domain-containing protein</fullName>
    </submittedName>
</protein>
<sequence>MSAYVLVNVRASDDSAGMKEYSATFPATLEAYGGRFVIRGGDIEVREGGWDGTWLVVIEFPSMSQARQWYESPEYRRAAALREGHADLDLVIVDGL</sequence>
<dbReference type="RefSeq" id="WP_310768699.1">
    <property type="nucleotide sequence ID" value="NZ_JBHRWR010000009.1"/>
</dbReference>
<comment type="caution">
    <text evidence="2">The sequence shown here is derived from an EMBL/GenBank/DDBJ whole genome shotgun (WGS) entry which is preliminary data.</text>
</comment>
<dbReference type="InterPro" id="IPR010753">
    <property type="entry name" value="DUF1330"/>
</dbReference>
<accession>A0ABV7SGX4</accession>
<dbReference type="Gene3D" id="3.30.70.100">
    <property type="match status" value="1"/>
</dbReference>
<organism evidence="2 3">
    <name type="scientific">Streptomyces yaanensis</name>
    <dbReference type="NCBI Taxonomy" id="1142239"/>
    <lineage>
        <taxon>Bacteria</taxon>
        <taxon>Bacillati</taxon>
        <taxon>Actinomycetota</taxon>
        <taxon>Actinomycetes</taxon>
        <taxon>Kitasatosporales</taxon>
        <taxon>Streptomycetaceae</taxon>
        <taxon>Streptomyces</taxon>
    </lineage>
</organism>
<evidence type="ECO:0000313" key="3">
    <source>
        <dbReference type="Proteomes" id="UP001595701"/>
    </source>
</evidence>
<dbReference type="EMBL" id="JBHRWR010000009">
    <property type="protein sequence ID" value="MFC3574932.1"/>
    <property type="molecule type" value="Genomic_DNA"/>
</dbReference>
<name>A0ABV7SGX4_9ACTN</name>
<dbReference type="Proteomes" id="UP001595701">
    <property type="component" value="Unassembled WGS sequence"/>
</dbReference>
<dbReference type="PANTHER" id="PTHR41521:SF4">
    <property type="entry name" value="BLR0684 PROTEIN"/>
    <property type="match status" value="1"/>
</dbReference>
<evidence type="ECO:0000313" key="2">
    <source>
        <dbReference type="EMBL" id="MFC3574932.1"/>
    </source>
</evidence>
<feature type="domain" description="DUF1330" evidence="1">
    <location>
        <begin position="2"/>
        <end position="96"/>
    </location>
</feature>
<proteinExistence type="predicted"/>
<reference evidence="3" key="1">
    <citation type="journal article" date="2019" name="Int. J. Syst. Evol. Microbiol.">
        <title>The Global Catalogue of Microorganisms (GCM) 10K type strain sequencing project: providing services to taxonomists for standard genome sequencing and annotation.</title>
        <authorList>
            <consortium name="The Broad Institute Genomics Platform"/>
            <consortium name="The Broad Institute Genome Sequencing Center for Infectious Disease"/>
            <person name="Wu L."/>
            <person name="Ma J."/>
        </authorList>
    </citation>
    <scope>NUCLEOTIDE SEQUENCE [LARGE SCALE GENOMIC DNA]</scope>
    <source>
        <strain evidence="3">CGMCC 4.7035</strain>
    </source>
</reference>
<dbReference type="InterPro" id="IPR011008">
    <property type="entry name" value="Dimeric_a/b-barrel"/>
</dbReference>
<dbReference type="PANTHER" id="PTHR41521">
    <property type="match status" value="1"/>
</dbReference>
<dbReference type="SUPFAM" id="SSF54909">
    <property type="entry name" value="Dimeric alpha+beta barrel"/>
    <property type="match status" value="1"/>
</dbReference>
<dbReference type="Pfam" id="PF07045">
    <property type="entry name" value="DUF1330"/>
    <property type="match status" value="1"/>
</dbReference>
<gene>
    <name evidence="2" type="ORF">ACFOZ0_16930</name>
</gene>
<keyword evidence="3" id="KW-1185">Reference proteome</keyword>
<evidence type="ECO:0000259" key="1">
    <source>
        <dbReference type="Pfam" id="PF07045"/>
    </source>
</evidence>